<keyword evidence="3" id="KW-0862">Zinc</keyword>
<name>A0A1Y1IE12_KLENI</name>
<proteinExistence type="predicted"/>
<dbReference type="InterPro" id="IPR002893">
    <property type="entry name" value="Znf_MYND"/>
</dbReference>
<accession>A0A1Y1IE12</accession>
<dbReference type="InterPro" id="IPR016024">
    <property type="entry name" value="ARM-type_fold"/>
</dbReference>
<gene>
    <name evidence="6" type="ORF">KFL_004620130</name>
</gene>
<dbReference type="Gene3D" id="6.10.140.2220">
    <property type="match status" value="1"/>
</dbReference>
<evidence type="ECO:0000256" key="4">
    <source>
        <dbReference type="PROSITE-ProRule" id="PRU00134"/>
    </source>
</evidence>
<dbReference type="AlphaFoldDB" id="A0A1Y1IE12"/>
<dbReference type="PROSITE" id="PS50865">
    <property type="entry name" value="ZF_MYND_2"/>
    <property type="match status" value="1"/>
</dbReference>
<evidence type="ECO:0000313" key="7">
    <source>
        <dbReference type="Proteomes" id="UP000054558"/>
    </source>
</evidence>
<keyword evidence="1" id="KW-0479">Metal-binding</keyword>
<dbReference type="PROSITE" id="PS01360">
    <property type="entry name" value="ZF_MYND_1"/>
    <property type="match status" value="1"/>
</dbReference>
<dbReference type="Pfam" id="PF01753">
    <property type="entry name" value="zf-MYND"/>
    <property type="match status" value="1"/>
</dbReference>
<feature type="domain" description="MYND-type" evidence="5">
    <location>
        <begin position="215"/>
        <end position="259"/>
    </location>
</feature>
<keyword evidence="7" id="KW-1185">Reference proteome</keyword>
<evidence type="ECO:0000313" key="6">
    <source>
        <dbReference type="EMBL" id="GAQ88833.1"/>
    </source>
</evidence>
<evidence type="ECO:0000259" key="5">
    <source>
        <dbReference type="PROSITE" id="PS50865"/>
    </source>
</evidence>
<dbReference type="InterPro" id="IPR011989">
    <property type="entry name" value="ARM-like"/>
</dbReference>
<dbReference type="EMBL" id="DF237411">
    <property type="protein sequence ID" value="GAQ88833.1"/>
    <property type="molecule type" value="Genomic_DNA"/>
</dbReference>
<dbReference type="Proteomes" id="UP000054558">
    <property type="component" value="Unassembled WGS sequence"/>
</dbReference>
<dbReference type="OrthoDB" id="265717at2759"/>
<dbReference type="Gene3D" id="1.25.10.10">
    <property type="entry name" value="Leucine-rich Repeat Variant"/>
    <property type="match status" value="1"/>
</dbReference>
<organism evidence="6 7">
    <name type="scientific">Klebsormidium nitens</name>
    <name type="common">Green alga</name>
    <name type="synonym">Ulothrix nitens</name>
    <dbReference type="NCBI Taxonomy" id="105231"/>
    <lineage>
        <taxon>Eukaryota</taxon>
        <taxon>Viridiplantae</taxon>
        <taxon>Streptophyta</taxon>
        <taxon>Klebsormidiophyceae</taxon>
        <taxon>Klebsormidiales</taxon>
        <taxon>Klebsormidiaceae</taxon>
        <taxon>Klebsormidium</taxon>
    </lineage>
</organism>
<dbReference type="GO" id="GO:0008270">
    <property type="term" value="F:zinc ion binding"/>
    <property type="evidence" value="ECO:0007669"/>
    <property type="project" value="UniProtKB-KW"/>
</dbReference>
<sequence>MCLTEHSFVEKLARSLQKSVARIEVVSAFPREIICTLQGICSFAHASKVFRQCMQAIHMNLLPAVQRLFSEDYIFLSEDDLYASTESLARLIETLALSSDSRVWMINAGYLQVLAELFRSERLTNETKEQVVNRCALSLLRLFESKECLKAMRETDVLSLLKPYSSLLDNKLPNFWRHVESKLLDDAYSKIEALAELHPILKSLRRADFAIPTVCSWSGCTALESVSTPTFSKCGRCGVVPYCSKEHQKLHWPAHKDHCLPKGAKPFGH</sequence>
<dbReference type="SUPFAM" id="SSF48371">
    <property type="entry name" value="ARM repeat"/>
    <property type="match status" value="1"/>
</dbReference>
<keyword evidence="2 4" id="KW-0863">Zinc-finger</keyword>
<dbReference type="SUPFAM" id="SSF144232">
    <property type="entry name" value="HIT/MYND zinc finger-like"/>
    <property type="match status" value="1"/>
</dbReference>
<reference evidence="6 7" key="1">
    <citation type="journal article" date="2014" name="Nat. Commun.">
        <title>Klebsormidium flaccidum genome reveals primary factors for plant terrestrial adaptation.</title>
        <authorList>
            <person name="Hori K."/>
            <person name="Maruyama F."/>
            <person name="Fujisawa T."/>
            <person name="Togashi T."/>
            <person name="Yamamoto N."/>
            <person name="Seo M."/>
            <person name="Sato S."/>
            <person name="Yamada T."/>
            <person name="Mori H."/>
            <person name="Tajima N."/>
            <person name="Moriyama T."/>
            <person name="Ikeuchi M."/>
            <person name="Watanabe M."/>
            <person name="Wada H."/>
            <person name="Kobayashi K."/>
            <person name="Saito M."/>
            <person name="Masuda T."/>
            <person name="Sasaki-Sekimoto Y."/>
            <person name="Mashiguchi K."/>
            <person name="Awai K."/>
            <person name="Shimojima M."/>
            <person name="Masuda S."/>
            <person name="Iwai M."/>
            <person name="Nobusawa T."/>
            <person name="Narise T."/>
            <person name="Kondo S."/>
            <person name="Saito H."/>
            <person name="Sato R."/>
            <person name="Murakawa M."/>
            <person name="Ihara Y."/>
            <person name="Oshima-Yamada Y."/>
            <person name="Ohtaka K."/>
            <person name="Satoh M."/>
            <person name="Sonobe K."/>
            <person name="Ishii M."/>
            <person name="Ohtani R."/>
            <person name="Kanamori-Sato M."/>
            <person name="Honoki R."/>
            <person name="Miyazaki D."/>
            <person name="Mochizuki H."/>
            <person name="Umetsu J."/>
            <person name="Higashi K."/>
            <person name="Shibata D."/>
            <person name="Kamiya Y."/>
            <person name="Sato N."/>
            <person name="Nakamura Y."/>
            <person name="Tabata S."/>
            <person name="Ida S."/>
            <person name="Kurokawa K."/>
            <person name="Ohta H."/>
        </authorList>
    </citation>
    <scope>NUCLEOTIDE SEQUENCE [LARGE SCALE GENOMIC DNA]</scope>
    <source>
        <strain evidence="6 7">NIES-2285</strain>
    </source>
</reference>
<evidence type="ECO:0000256" key="3">
    <source>
        <dbReference type="ARBA" id="ARBA00022833"/>
    </source>
</evidence>
<protein>
    <recommendedName>
        <fullName evidence="5">MYND-type domain-containing protein</fullName>
    </recommendedName>
</protein>
<evidence type="ECO:0000256" key="1">
    <source>
        <dbReference type="ARBA" id="ARBA00022723"/>
    </source>
</evidence>
<evidence type="ECO:0000256" key="2">
    <source>
        <dbReference type="ARBA" id="ARBA00022771"/>
    </source>
</evidence>